<name>A0A6C0JBR0_9ZZZZ</name>
<dbReference type="PANTHER" id="PTHR13767:SF2">
    <property type="entry name" value="PSEUDOURIDYLATE SYNTHASE TRUB1"/>
    <property type="match status" value="1"/>
</dbReference>
<evidence type="ECO:0000259" key="4">
    <source>
        <dbReference type="Pfam" id="PF01509"/>
    </source>
</evidence>
<keyword evidence="2" id="KW-0819">tRNA processing</keyword>
<dbReference type="Pfam" id="PF01509">
    <property type="entry name" value="TruB_N"/>
    <property type="match status" value="1"/>
</dbReference>
<evidence type="ECO:0000256" key="3">
    <source>
        <dbReference type="ARBA" id="ARBA00023235"/>
    </source>
</evidence>
<evidence type="ECO:0000256" key="2">
    <source>
        <dbReference type="ARBA" id="ARBA00022694"/>
    </source>
</evidence>
<evidence type="ECO:0000313" key="5">
    <source>
        <dbReference type="EMBL" id="QHU01034.1"/>
    </source>
</evidence>
<protein>
    <recommendedName>
        <fullName evidence="1">tRNA pseudouridine(55) synthase</fullName>
        <ecNumber evidence="1">5.4.99.25</ecNumber>
    </recommendedName>
</protein>
<dbReference type="PANTHER" id="PTHR13767">
    <property type="entry name" value="TRNA-PSEUDOURIDINE SYNTHASE"/>
    <property type="match status" value="1"/>
</dbReference>
<sequence>MSEHITYCYNTDKIPNNHNNDELCQSFREYQPFMKPIILDYYTNPSTNFTSILIEFIVDNEVIECYKNACTTKCIAKLTDSQFCYVRDCYKPIKSSIYCSHHIDLNSNKKETSILHNIYTSHIVNKVRKMLNKIQDGIYPPDCIVYKNVDLKAYHRVLYAWKTIGETPLTMMQRVLKEHSIPQEIKSCYTGRLDPMAQGLSCVLVGSKNVLNMDKYTCRSKYYTFSAIIGVSTSSYDPLGDIVATCNVTSEQIDKYVSTIKALKGKFWQEFPPVSGHIHKGLPLWKHAKNGTLPENMPGMEREIHSIHVNKPIQIFINKYVKDCVSDIDDVNDICGESTFSGSFYVSQWHELCNRQPNLMVWKIVIKLHVSSGTFVRGIVHDIGKQLGLPSHVYRITRTSIDT</sequence>
<evidence type="ECO:0000256" key="1">
    <source>
        <dbReference type="ARBA" id="ARBA00012787"/>
    </source>
</evidence>
<dbReference type="InterPro" id="IPR020103">
    <property type="entry name" value="PsdUridine_synth_cat_dom_sf"/>
</dbReference>
<dbReference type="EMBL" id="MN740334">
    <property type="protein sequence ID" value="QHU01034.1"/>
    <property type="molecule type" value="Genomic_DNA"/>
</dbReference>
<dbReference type="GO" id="GO:0006400">
    <property type="term" value="P:tRNA modification"/>
    <property type="evidence" value="ECO:0007669"/>
    <property type="project" value="TreeGrafter"/>
</dbReference>
<dbReference type="GO" id="GO:0003723">
    <property type="term" value="F:RNA binding"/>
    <property type="evidence" value="ECO:0007669"/>
    <property type="project" value="InterPro"/>
</dbReference>
<dbReference type="GO" id="GO:0160148">
    <property type="term" value="F:tRNA pseudouridine(55) synthase activity"/>
    <property type="evidence" value="ECO:0007669"/>
    <property type="project" value="UniProtKB-EC"/>
</dbReference>
<dbReference type="Gene3D" id="3.30.2350.10">
    <property type="entry name" value="Pseudouridine synthase"/>
    <property type="match status" value="1"/>
</dbReference>
<dbReference type="InterPro" id="IPR014780">
    <property type="entry name" value="tRNA_psdUridine_synth_TruB"/>
</dbReference>
<dbReference type="InterPro" id="IPR002501">
    <property type="entry name" value="PsdUridine_synth_N"/>
</dbReference>
<dbReference type="AlphaFoldDB" id="A0A6C0JBR0"/>
<proteinExistence type="predicted"/>
<dbReference type="GO" id="GO:1990481">
    <property type="term" value="P:mRNA pseudouridine synthesis"/>
    <property type="evidence" value="ECO:0007669"/>
    <property type="project" value="TreeGrafter"/>
</dbReference>
<organism evidence="5">
    <name type="scientific">viral metagenome</name>
    <dbReference type="NCBI Taxonomy" id="1070528"/>
    <lineage>
        <taxon>unclassified sequences</taxon>
        <taxon>metagenomes</taxon>
        <taxon>organismal metagenomes</taxon>
    </lineage>
</organism>
<dbReference type="EC" id="5.4.99.25" evidence="1"/>
<reference evidence="5" key="1">
    <citation type="journal article" date="2020" name="Nature">
        <title>Giant virus diversity and host interactions through global metagenomics.</title>
        <authorList>
            <person name="Schulz F."/>
            <person name="Roux S."/>
            <person name="Paez-Espino D."/>
            <person name="Jungbluth S."/>
            <person name="Walsh D.A."/>
            <person name="Denef V.J."/>
            <person name="McMahon K.D."/>
            <person name="Konstantinidis K.T."/>
            <person name="Eloe-Fadrosh E.A."/>
            <person name="Kyrpides N.C."/>
            <person name="Woyke T."/>
        </authorList>
    </citation>
    <scope>NUCLEOTIDE SEQUENCE</scope>
    <source>
        <strain evidence="5">GVMAG-M-3300025860-20</strain>
    </source>
</reference>
<accession>A0A6C0JBR0</accession>
<dbReference type="SUPFAM" id="SSF55120">
    <property type="entry name" value="Pseudouridine synthase"/>
    <property type="match status" value="1"/>
</dbReference>
<feature type="domain" description="Pseudouridine synthase II N-terminal" evidence="4">
    <location>
        <begin position="186"/>
        <end position="310"/>
    </location>
</feature>
<keyword evidence="3" id="KW-0413">Isomerase</keyword>